<comment type="caution">
    <text evidence="13">The sequence shown here is derived from an EMBL/GenBank/DDBJ whole genome shotgun (WGS) entry which is preliminary data.</text>
</comment>
<comment type="similarity">
    <text evidence="10">Belongs to the peptidase M15 family.</text>
</comment>
<dbReference type="RefSeq" id="WP_175474333.1">
    <property type="nucleotide sequence ID" value="NZ_FNBW01000017.1"/>
</dbReference>
<gene>
    <name evidence="13" type="ORF">SAMN05660686_04340</name>
</gene>
<keyword evidence="14" id="KW-1185">Reference proteome</keyword>
<dbReference type="PROSITE" id="PS51318">
    <property type="entry name" value="TAT"/>
    <property type="match status" value="1"/>
</dbReference>
<comment type="cofactor">
    <cofactor evidence="1">
        <name>Zn(2+)</name>
        <dbReference type="ChEBI" id="CHEBI:29105"/>
    </cofactor>
</comment>
<dbReference type="GO" id="GO:0006508">
    <property type="term" value="P:proteolysis"/>
    <property type="evidence" value="ECO:0007669"/>
    <property type="project" value="UniProtKB-KW"/>
</dbReference>
<feature type="signal peptide" evidence="12">
    <location>
        <begin position="1"/>
        <end position="34"/>
    </location>
</feature>
<evidence type="ECO:0000256" key="5">
    <source>
        <dbReference type="ARBA" id="ARBA00022729"/>
    </source>
</evidence>
<accession>A0A8G2BNX2</accession>
<dbReference type="InterPro" id="IPR009045">
    <property type="entry name" value="Zn_M74/Hedgehog-like"/>
</dbReference>
<dbReference type="Proteomes" id="UP000198615">
    <property type="component" value="Unassembled WGS sequence"/>
</dbReference>
<dbReference type="PANTHER" id="PTHR37425">
    <property type="match status" value="1"/>
</dbReference>
<evidence type="ECO:0000256" key="7">
    <source>
        <dbReference type="ARBA" id="ARBA00022833"/>
    </source>
</evidence>
<name>A0A8G2BNX2_9PROT</name>
<evidence type="ECO:0000256" key="12">
    <source>
        <dbReference type="SAM" id="SignalP"/>
    </source>
</evidence>
<keyword evidence="9" id="KW-0961">Cell wall biogenesis/degradation</keyword>
<protein>
    <recommendedName>
        <fullName evidence="11">Murein endopeptidase K</fullName>
    </recommendedName>
</protein>
<dbReference type="InterPro" id="IPR006311">
    <property type="entry name" value="TAT_signal"/>
</dbReference>
<dbReference type="AlphaFoldDB" id="A0A8G2BNX2"/>
<keyword evidence="5 12" id="KW-0732">Signal</keyword>
<evidence type="ECO:0000256" key="10">
    <source>
        <dbReference type="ARBA" id="ARBA00093448"/>
    </source>
</evidence>
<keyword evidence="8" id="KW-0482">Metalloprotease</keyword>
<dbReference type="GO" id="GO:0046872">
    <property type="term" value="F:metal ion binding"/>
    <property type="evidence" value="ECO:0007669"/>
    <property type="project" value="UniProtKB-KW"/>
</dbReference>
<evidence type="ECO:0000313" key="13">
    <source>
        <dbReference type="EMBL" id="SDG42374.1"/>
    </source>
</evidence>
<evidence type="ECO:0000256" key="2">
    <source>
        <dbReference type="ARBA" id="ARBA00004776"/>
    </source>
</evidence>
<evidence type="ECO:0000256" key="3">
    <source>
        <dbReference type="ARBA" id="ARBA00022670"/>
    </source>
</evidence>
<proteinExistence type="inferred from homology"/>
<evidence type="ECO:0000256" key="8">
    <source>
        <dbReference type="ARBA" id="ARBA00023049"/>
    </source>
</evidence>
<dbReference type="GO" id="GO:0071555">
    <property type="term" value="P:cell wall organization"/>
    <property type="evidence" value="ECO:0007669"/>
    <property type="project" value="UniProtKB-KW"/>
</dbReference>
<evidence type="ECO:0000256" key="1">
    <source>
        <dbReference type="ARBA" id="ARBA00001947"/>
    </source>
</evidence>
<dbReference type="SUPFAM" id="SSF55166">
    <property type="entry name" value="Hedgehog/DD-peptidase"/>
    <property type="match status" value="1"/>
</dbReference>
<feature type="chain" id="PRO_5034636270" description="Murein endopeptidase K" evidence="12">
    <location>
        <begin position="35"/>
        <end position="189"/>
    </location>
</feature>
<reference evidence="13 14" key="1">
    <citation type="submission" date="2016-10" db="EMBL/GenBank/DDBJ databases">
        <authorList>
            <person name="Varghese N."/>
            <person name="Submissions S."/>
        </authorList>
    </citation>
    <scope>NUCLEOTIDE SEQUENCE [LARGE SCALE GENOMIC DNA]</scope>
    <source>
        <strain evidence="13 14">DSM 18839</strain>
    </source>
</reference>
<organism evidence="13 14">
    <name type="scientific">Thalassobaculum litoreum DSM 18839</name>
    <dbReference type="NCBI Taxonomy" id="1123362"/>
    <lineage>
        <taxon>Bacteria</taxon>
        <taxon>Pseudomonadati</taxon>
        <taxon>Pseudomonadota</taxon>
        <taxon>Alphaproteobacteria</taxon>
        <taxon>Rhodospirillales</taxon>
        <taxon>Thalassobaculaceae</taxon>
        <taxon>Thalassobaculum</taxon>
    </lineage>
</organism>
<dbReference type="Gene3D" id="3.30.1380.10">
    <property type="match status" value="1"/>
</dbReference>
<comment type="pathway">
    <text evidence="2">Cell wall biogenesis; cell wall polysaccharide biosynthesis.</text>
</comment>
<dbReference type="InterPro" id="IPR010275">
    <property type="entry name" value="MepK"/>
</dbReference>
<dbReference type="EMBL" id="FNBW01000017">
    <property type="protein sequence ID" value="SDG42374.1"/>
    <property type="molecule type" value="Genomic_DNA"/>
</dbReference>
<keyword evidence="7" id="KW-0862">Zinc</keyword>
<keyword evidence="3" id="KW-0645">Protease</keyword>
<evidence type="ECO:0000256" key="11">
    <source>
        <dbReference type="ARBA" id="ARBA00093666"/>
    </source>
</evidence>
<dbReference type="PANTHER" id="PTHR37425:SF1">
    <property type="entry name" value="OUTER MEMBRANE PROTEIN"/>
    <property type="match status" value="1"/>
</dbReference>
<dbReference type="Pfam" id="PF05951">
    <property type="entry name" value="Peptidase_M15_2"/>
    <property type="match status" value="1"/>
</dbReference>
<evidence type="ECO:0000313" key="14">
    <source>
        <dbReference type="Proteomes" id="UP000198615"/>
    </source>
</evidence>
<evidence type="ECO:0000256" key="6">
    <source>
        <dbReference type="ARBA" id="ARBA00022801"/>
    </source>
</evidence>
<evidence type="ECO:0000256" key="4">
    <source>
        <dbReference type="ARBA" id="ARBA00022723"/>
    </source>
</evidence>
<keyword evidence="6" id="KW-0378">Hydrolase</keyword>
<keyword evidence="4" id="KW-0479">Metal-binding</keyword>
<evidence type="ECO:0000256" key="9">
    <source>
        <dbReference type="ARBA" id="ARBA00023316"/>
    </source>
</evidence>
<dbReference type="GO" id="GO:0008237">
    <property type="term" value="F:metallopeptidase activity"/>
    <property type="evidence" value="ECO:0007669"/>
    <property type="project" value="UniProtKB-KW"/>
</dbReference>
<sequence length="189" mass="21122">MTEHFASSPRRRVTRRAALGALALLMTGGTPARSAIVAAHDTRKLKIEHLHTDERLDITYFRNGRYDTEALRKINYCLRDHRDGTVHAIDTRVLDYLHDLTFRLDITQRIGIVCGYRSPKTNEALRANSSGVAKRSLHMQGMALDIRVPGLRVSTIAKAAIAMNRGGVGLYSRSNFVHIDCGEPRTWGA</sequence>